<dbReference type="EMBL" id="OR769219">
    <property type="protein sequence ID" value="WQJ51253.1"/>
    <property type="molecule type" value="Genomic_DNA"/>
</dbReference>
<sequence>MKKLFEAKQKPLVVYNPADIFMKYNMRPGDYVSIAYVSDPLQGEGKHPIVSKAGSRKQCYNINAETDAELQRYINNMPNSKIKQLLTEFRESPKYQSFLNGTAKAKTCMLDLRAEHILKISHLICNWKDSKALAKFYKKQNDAEISLRREFGFEDGFDNNYERFYDREDDTPVPLDDRTSEEKENDKNWRDSYNGRNVMPRISQKGNEYNFATIIPGIYANLNKPGNIALRFAYNGRSSHKVSDYYYVNGDGSLFKLDMAFITFLTYAYKKNKESSSAKKTYVTDEEKEFVLRLSKLVKEAPSTAEKTLKTDSILFMKSTARTSKNAKISENIPFVWVNTKAVVSRYNFVNPTELNNIIKNLVYSLDDTDVNGTIENINIKGKSISDLLNIGMSGKATADPAAVRQRLGITEALHMLAYKFTQTKKKRALYESIMRNVSKTIKRKLQLI</sequence>
<name>A0ABZ0Z1G1_9CAUD</name>
<protein>
    <submittedName>
        <fullName evidence="2">Uncharacterized protein</fullName>
    </submittedName>
</protein>
<feature type="compositionally biased region" description="Basic and acidic residues" evidence="1">
    <location>
        <begin position="175"/>
        <end position="190"/>
    </location>
</feature>
<evidence type="ECO:0000256" key="1">
    <source>
        <dbReference type="SAM" id="MobiDB-lite"/>
    </source>
</evidence>
<organism evidence="2 3">
    <name type="scientific">phage Lak_Megaphage_RVC_AP3_GC26</name>
    <dbReference type="NCBI Taxonomy" id="3109225"/>
    <lineage>
        <taxon>Viruses</taxon>
        <taxon>Duplodnaviria</taxon>
        <taxon>Heunggongvirae</taxon>
        <taxon>Uroviricota</taxon>
        <taxon>Caudoviricetes</taxon>
        <taxon>Caudoviricetes code 15 clade</taxon>
    </lineage>
</organism>
<evidence type="ECO:0000313" key="3">
    <source>
        <dbReference type="Proteomes" id="UP001348805"/>
    </source>
</evidence>
<reference evidence="2 3" key="1">
    <citation type="submission" date="2023-11" db="EMBL/GenBank/DDBJ databases">
        <authorList>
            <person name="Cook R."/>
            <person name="Crisci M."/>
            <person name="Pye H."/>
            <person name="Adriaenssens E."/>
            <person name="Santini J."/>
        </authorList>
    </citation>
    <scope>NUCLEOTIDE SEQUENCE [LARGE SCALE GENOMIC DNA]</scope>
    <source>
        <strain evidence="2">Lak_Megaphage_RVC_AP3_GC26</strain>
    </source>
</reference>
<accession>A0ABZ0Z1G1</accession>
<keyword evidence="3" id="KW-1185">Reference proteome</keyword>
<evidence type="ECO:0000313" key="2">
    <source>
        <dbReference type="EMBL" id="WQJ51253.1"/>
    </source>
</evidence>
<proteinExistence type="predicted"/>
<feature type="region of interest" description="Disordered" evidence="1">
    <location>
        <begin position="166"/>
        <end position="192"/>
    </location>
</feature>
<dbReference type="Proteomes" id="UP001348805">
    <property type="component" value="Segment"/>
</dbReference>